<dbReference type="Gene3D" id="3.10.129.10">
    <property type="entry name" value="Hotdog Thioesterase"/>
    <property type="match status" value="1"/>
</dbReference>
<proteinExistence type="predicted"/>
<dbReference type="InterPro" id="IPR002539">
    <property type="entry name" value="MaoC-like_dom"/>
</dbReference>
<dbReference type="InterPro" id="IPR029069">
    <property type="entry name" value="HotDog_dom_sf"/>
</dbReference>
<dbReference type="RefSeq" id="WP_348394782.1">
    <property type="nucleotide sequence ID" value="NZ_CP136600.1"/>
</dbReference>
<organism evidence="2 3">
    <name type="scientific">Thalassotalea fonticola</name>
    <dbReference type="NCBI Taxonomy" id="3065649"/>
    <lineage>
        <taxon>Bacteria</taxon>
        <taxon>Pseudomonadati</taxon>
        <taxon>Pseudomonadota</taxon>
        <taxon>Gammaproteobacteria</taxon>
        <taxon>Alteromonadales</taxon>
        <taxon>Colwelliaceae</taxon>
        <taxon>Thalassotalea</taxon>
    </lineage>
</organism>
<keyword evidence="3" id="KW-1185">Reference proteome</keyword>
<protein>
    <submittedName>
        <fullName evidence="2">MaoC/PaaZ C-terminal domain-containing protein</fullName>
    </submittedName>
</protein>
<accession>A0ABZ0GJC7</accession>
<sequence length="148" mass="16834">MHYHQLQIGETFISRSSYYLSEQELIEFAQKWDPQPFHINKQAAEQHQIGRLFASSVHTIAIATALAHKTPYFEIDAVAGLGIDELKMLKPVFAGETLFLKVELINKRLSKSQPNKGIVTKKMFITNQDEQLKMTFLSSALVNISNEI</sequence>
<evidence type="ECO:0000313" key="2">
    <source>
        <dbReference type="EMBL" id="WOH35967.1"/>
    </source>
</evidence>
<dbReference type="EMBL" id="CP136600">
    <property type="protein sequence ID" value="WOH35967.1"/>
    <property type="molecule type" value="Genomic_DNA"/>
</dbReference>
<evidence type="ECO:0000259" key="1">
    <source>
        <dbReference type="Pfam" id="PF01575"/>
    </source>
</evidence>
<feature type="domain" description="MaoC-like" evidence="1">
    <location>
        <begin position="7"/>
        <end position="122"/>
    </location>
</feature>
<dbReference type="Pfam" id="PF01575">
    <property type="entry name" value="MaoC_dehydratas"/>
    <property type="match status" value="1"/>
</dbReference>
<dbReference type="PANTHER" id="PTHR43664">
    <property type="entry name" value="MONOAMINE OXIDASE-RELATED"/>
    <property type="match status" value="1"/>
</dbReference>
<dbReference type="PANTHER" id="PTHR43664:SF1">
    <property type="entry name" value="BETA-METHYLMALYL-COA DEHYDRATASE"/>
    <property type="match status" value="1"/>
</dbReference>
<dbReference type="SUPFAM" id="SSF54637">
    <property type="entry name" value="Thioesterase/thiol ester dehydrase-isomerase"/>
    <property type="match status" value="1"/>
</dbReference>
<dbReference type="Proteomes" id="UP001301442">
    <property type="component" value="Chromosome"/>
</dbReference>
<reference evidence="2 3" key="1">
    <citation type="submission" date="2023-09" db="EMBL/GenBank/DDBJ databases">
        <authorList>
            <person name="Qi X."/>
        </authorList>
    </citation>
    <scope>NUCLEOTIDE SEQUENCE [LARGE SCALE GENOMIC DNA]</scope>
    <source>
        <strain evidence="2 3">S1-1</strain>
    </source>
</reference>
<name>A0ABZ0GJC7_9GAMM</name>
<evidence type="ECO:0000313" key="3">
    <source>
        <dbReference type="Proteomes" id="UP001301442"/>
    </source>
</evidence>
<gene>
    <name evidence="2" type="ORF">RI844_11300</name>
</gene>
<dbReference type="InterPro" id="IPR052342">
    <property type="entry name" value="MCH/BMMD"/>
</dbReference>